<sequence length="680" mass="76737">MERNEWTKLERLVAAIEQSGIDIAPEYDSYMKLAFALSAVFGDAGRPYFHRICRLSAKYDAADADKLYSGALKRNNGLCSLGTLYHLVGEAGVPLDASMKKDFGTQDSGAKDKKWKTGAPKDLTHARVYNKVNHALTQSQEADEQRKEGPHPDGKPDETTGEPDETTGKPDETTGEPDETTGEPEELSPTEREVMFEGCSPSSPLPTFPSYQWPRLVQHILDVAGGDTPCQRDILLLTALSTLGGCMGRMVRISYKSTYFYPCMQLSVTAPPASGKGVMQLVRLLAENVHKEIFRQTLEAEKAYEKEMYRISTLGKARAEVEIPEKPKKKMLLIPGNNSGTGILQLLMDSGGVGIIFEAEADTIVTAIQSEYGKWSDLLRNAFDHQRLAYNRRGNGGEYREIEESLLTVVLSGTPEQIKQLIPSAENGLFSRNLFYFLISQPHWEDQFGPCMEDLRSQFNRMGQEWNEELKRLKQLGQFTLQLTLEQKNRFNAFYSQLNERAQVANGYDMVSYVRRLAVNQLRMMEVVALQRMEDELPQGNLSRLKKLPHCEPAGTVNDENRKDGVIPSWNLTMADDDFNAVLSMAEPLYEHATHVLSFLPHEDMKRRSNSEKDRLFAHLPHPFTRKDVKERALELHINPNTALYWLQELSKGGHPIAKVGRGLYDICLEETVHFNPKDD</sequence>
<dbReference type="EC" id="3.6.1.-" evidence="3"/>
<dbReference type="Pfam" id="PF08707">
    <property type="entry name" value="PriCT_2"/>
    <property type="match status" value="1"/>
</dbReference>
<dbReference type="AlphaFoldDB" id="J9GPZ8"/>
<dbReference type="EMBL" id="AMCI01000304">
    <property type="protein sequence ID" value="EJX09854.1"/>
    <property type="molecule type" value="Genomic_DNA"/>
</dbReference>
<feature type="compositionally biased region" description="Acidic residues" evidence="1">
    <location>
        <begin position="173"/>
        <end position="188"/>
    </location>
</feature>
<evidence type="ECO:0000256" key="1">
    <source>
        <dbReference type="SAM" id="MobiDB-lite"/>
    </source>
</evidence>
<comment type="caution">
    <text evidence="3">The sequence shown here is derived from an EMBL/GenBank/DDBJ whole genome shotgun (WGS) entry which is preliminary data.</text>
</comment>
<name>J9GPZ8_9ZZZZ</name>
<gene>
    <name evidence="3" type="ORF">EVA_02038</name>
</gene>
<proteinExistence type="predicted"/>
<dbReference type="Pfam" id="PF13148">
    <property type="entry name" value="DUF3987"/>
    <property type="match status" value="1"/>
</dbReference>
<dbReference type="InterPro" id="IPR014819">
    <property type="entry name" value="PriCT_2"/>
</dbReference>
<evidence type="ECO:0000259" key="2">
    <source>
        <dbReference type="Pfam" id="PF08707"/>
    </source>
</evidence>
<evidence type="ECO:0000313" key="3">
    <source>
        <dbReference type="EMBL" id="EJX09854.1"/>
    </source>
</evidence>
<feature type="region of interest" description="Disordered" evidence="1">
    <location>
        <begin position="137"/>
        <end position="202"/>
    </location>
</feature>
<dbReference type="GO" id="GO:0016817">
    <property type="term" value="F:hydrolase activity, acting on acid anhydrides"/>
    <property type="evidence" value="ECO:0007669"/>
    <property type="project" value="InterPro"/>
</dbReference>
<keyword evidence="3" id="KW-0378">Hydrolase</keyword>
<accession>J9GPZ8</accession>
<dbReference type="InterPro" id="IPR025048">
    <property type="entry name" value="DUF3987"/>
</dbReference>
<feature type="compositionally biased region" description="Basic and acidic residues" evidence="1">
    <location>
        <begin position="143"/>
        <end position="158"/>
    </location>
</feature>
<protein>
    <submittedName>
        <fullName evidence="3">Protein containing Primase</fullName>
        <ecNumber evidence="3">3.6.1.-</ecNumber>
    </submittedName>
</protein>
<feature type="domain" description="Primase C-terminal 2" evidence="2">
    <location>
        <begin position="15"/>
        <end position="87"/>
    </location>
</feature>
<organism evidence="3">
    <name type="scientific">gut metagenome</name>
    <dbReference type="NCBI Taxonomy" id="749906"/>
    <lineage>
        <taxon>unclassified sequences</taxon>
        <taxon>metagenomes</taxon>
        <taxon>organismal metagenomes</taxon>
    </lineage>
</organism>
<reference evidence="3" key="1">
    <citation type="journal article" date="2012" name="PLoS ONE">
        <title>Gene sets for utilization of primary and secondary nutrition supplies in the distal gut of endangered iberian lynx.</title>
        <authorList>
            <person name="Alcaide M."/>
            <person name="Messina E."/>
            <person name="Richter M."/>
            <person name="Bargiela R."/>
            <person name="Peplies J."/>
            <person name="Huws S.A."/>
            <person name="Newbold C.J."/>
            <person name="Golyshin P.N."/>
            <person name="Simon M.A."/>
            <person name="Lopez G."/>
            <person name="Yakimov M.M."/>
            <person name="Ferrer M."/>
        </authorList>
    </citation>
    <scope>NUCLEOTIDE SEQUENCE</scope>
</reference>